<dbReference type="AlphaFoldDB" id="A0AA46YM64"/>
<dbReference type="RefSeq" id="WP_271635218.1">
    <property type="nucleotide sequence ID" value="NZ_CP094970.1"/>
</dbReference>
<dbReference type="KEGG" id="sgrg:L0C25_04420"/>
<organism evidence="2 3">
    <name type="scientific">Solicola gregarius</name>
    <dbReference type="NCBI Taxonomy" id="2908642"/>
    <lineage>
        <taxon>Bacteria</taxon>
        <taxon>Bacillati</taxon>
        <taxon>Actinomycetota</taxon>
        <taxon>Actinomycetes</taxon>
        <taxon>Propionibacteriales</taxon>
        <taxon>Nocardioidaceae</taxon>
        <taxon>Solicola</taxon>
    </lineage>
</organism>
<keyword evidence="2" id="KW-0808">Transferase</keyword>
<dbReference type="Proteomes" id="UP001164390">
    <property type="component" value="Chromosome"/>
</dbReference>
<name>A0AA46YM64_9ACTN</name>
<evidence type="ECO:0000313" key="2">
    <source>
        <dbReference type="EMBL" id="UYM06329.1"/>
    </source>
</evidence>
<keyword evidence="2" id="KW-0695">RNA-directed DNA polymerase</keyword>
<dbReference type="CDD" id="cd01646">
    <property type="entry name" value="RT_Bac_retron_I"/>
    <property type="match status" value="1"/>
</dbReference>
<accession>A0AA46YM64</accession>
<sequence length="454" mass="50754">MAKWVRTRLETGHRNAPGLVVDARKAHQAFRPVPVVGIAERIAFRALTEWVVADLELTERSPEEYRSFVAGPIQHAFPQENLGMKLSDAQVEYVVHADIASYYQYVDHGVLLAELENRTGKVDAARLLIELLGEVQGTTYGLPQLLDPSDKLSEIYIQALERDVVRRLGAAWRYNDDFRLAVNGYGNAQQALEELSAAARPLGLVLNDRKSMILKFSTYFWRYAIGEAEEADVEINPTEIEVWVEDYPDLDSEGLLQTAGATFDQLSSGDEFQIDLTNASPDQVKDLRRAFNIASREQSPIGLPHVEQVFRFLPQLTPRLADYLVTMHDAERDADSVWDALVARSGAFNTWQRAWLTYVARRCAFLDTDRVTWIRGQFEDAPPGLLHAEAAIALALAGEMDFATLDTALRTQAEALAPWYAIAINHVTATAEQRSAVRGSSRLYELLISPPAGK</sequence>
<evidence type="ECO:0000313" key="3">
    <source>
        <dbReference type="Proteomes" id="UP001164390"/>
    </source>
</evidence>
<keyword evidence="3" id="KW-1185">Reference proteome</keyword>
<gene>
    <name evidence="2" type="ORF">L0C25_04420</name>
</gene>
<proteinExistence type="predicted"/>
<dbReference type="GO" id="GO:0003964">
    <property type="term" value="F:RNA-directed DNA polymerase activity"/>
    <property type="evidence" value="ECO:0007669"/>
    <property type="project" value="UniProtKB-KW"/>
</dbReference>
<dbReference type="InterPro" id="IPR000477">
    <property type="entry name" value="RT_dom"/>
</dbReference>
<feature type="domain" description="Reverse transcriptase" evidence="1">
    <location>
        <begin position="1"/>
        <end position="225"/>
    </location>
</feature>
<evidence type="ECO:0000259" key="1">
    <source>
        <dbReference type="PROSITE" id="PS50878"/>
    </source>
</evidence>
<protein>
    <submittedName>
        <fullName evidence="2">RNA-directed DNA polymerase</fullName>
    </submittedName>
</protein>
<reference evidence="2" key="1">
    <citation type="submission" date="2022-01" db="EMBL/GenBank/DDBJ databases">
        <title>Nocardioidaceae gen. sp. A5X3R13.</title>
        <authorList>
            <person name="Lopez Marin M.A."/>
            <person name="Uhlik O."/>
        </authorList>
    </citation>
    <scope>NUCLEOTIDE SEQUENCE</scope>
    <source>
        <strain evidence="2">A5X3R13</strain>
    </source>
</reference>
<dbReference type="EMBL" id="CP094970">
    <property type="protein sequence ID" value="UYM06329.1"/>
    <property type="molecule type" value="Genomic_DNA"/>
</dbReference>
<keyword evidence="2" id="KW-0548">Nucleotidyltransferase</keyword>
<dbReference type="PROSITE" id="PS50878">
    <property type="entry name" value="RT_POL"/>
    <property type="match status" value="1"/>
</dbReference>